<sequence>MILGIDHVGLATGDAEGVGVLLAALGLSKVEAGVAEPYGVSCDFWQFGPDPRLPAVEVVAPVAEGSSIDGRLARNGPGLYHIAFEVDDLEAELTRLRGNGFTPVDAEPCQGARPGMTVAFLYLRKPAGVLVELVHYRTRRRAPAP</sequence>
<organism evidence="3 4">
    <name type="scientific">Saccharothrix hoggarensis</name>
    <dbReference type="NCBI Taxonomy" id="913853"/>
    <lineage>
        <taxon>Bacteria</taxon>
        <taxon>Bacillati</taxon>
        <taxon>Actinomycetota</taxon>
        <taxon>Actinomycetes</taxon>
        <taxon>Pseudonocardiales</taxon>
        <taxon>Pseudonocardiaceae</taxon>
        <taxon>Saccharothrix</taxon>
    </lineage>
</organism>
<evidence type="ECO:0000313" key="3">
    <source>
        <dbReference type="EMBL" id="MFD1146673.1"/>
    </source>
</evidence>
<dbReference type="InterPro" id="IPR029068">
    <property type="entry name" value="Glyas_Bleomycin-R_OHBP_Dase"/>
</dbReference>
<dbReference type="EMBL" id="JBHTLK010000017">
    <property type="protein sequence ID" value="MFD1146673.1"/>
    <property type="molecule type" value="Genomic_DNA"/>
</dbReference>
<dbReference type="PROSITE" id="PS51819">
    <property type="entry name" value="VOC"/>
    <property type="match status" value="1"/>
</dbReference>
<proteinExistence type="predicted"/>
<dbReference type="Pfam" id="PF13669">
    <property type="entry name" value="Glyoxalase_4"/>
    <property type="match status" value="1"/>
</dbReference>
<dbReference type="Gene3D" id="3.10.180.10">
    <property type="entry name" value="2,3-Dihydroxybiphenyl 1,2-Dioxygenase, domain 1"/>
    <property type="match status" value="1"/>
</dbReference>
<dbReference type="Proteomes" id="UP001597168">
    <property type="component" value="Unassembled WGS sequence"/>
</dbReference>
<dbReference type="PANTHER" id="PTHR43048">
    <property type="entry name" value="METHYLMALONYL-COA EPIMERASE"/>
    <property type="match status" value="1"/>
</dbReference>
<dbReference type="RefSeq" id="WP_380720824.1">
    <property type="nucleotide sequence ID" value="NZ_JBHTLK010000017.1"/>
</dbReference>
<dbReference type="InterPro" id="IPR037523">
    <property type="entry name" value="VOC_core"/>
</dbReference>
<evidence type="ECO:0000259" key="2">
    <source>
        <dbReference type="PROSITE" id="PS51819"/>
    </source>
</evidence>
<feature type="domain" description="VOC" evidence="2">
    <location>
        <begin position="4"/>
        <end position="136"/>
    </location>
</feature>
<gene>
    <name evidence="3" type="ORF">ACFQ3T_06030</name>
</gene>
<keyword evidence="4" id="KW-1185">Reference proteome</keyword>
<dbReference type="SUPFAM" id="SSF54593">
    <property type="entry name" value="Glyoxalase/Bleomycin resistance protein/Dihydroxybiphenyl dioxygenase"/>
    <property type="match status" value="1"/>
</dbReference>
<evidence type="ECO:0000256" key="1">
    <source>
        <dbReference type="ARBA" id="ARBA00022723"/>
    </source>
</evidence>
<name>A0ABW3QPJ1_9PSEU</name>
<accession>A0ABW3QPJ1</accession>
<dbReference type="InterPro" id="IPR051785">
    <property type="entry name" value="MMCE/EMCE_epimerase"/>
</dbReference>
<comment type="caution">
    <text evidence="3">The sequence shown here is derived from an EMBL/GenBank/DDBJ whole genome shotgun (WGS) entry which is preliminary data.</text>
</comment>
<dbReference type="PANTHER" id="PTHR43048:SF3">
    <property type="entry name" value="METHYLMALONYL-COA EPIMERASE, MITOCHONDRIAL"/>
    <property type="match status" value="1"/>
</dbReference>
<reference evidence="4" key="1">
    <citation type="journal article" date="2019" name="Int. J. Syst. Evol. Microbiol.">
        <title>The Global Catalogue of Microorganisms (GCM) 10K type strain sequencing project: providing services to taxonomists for standard genome sequencing and annotation.</title>
        <authorList>
            <consortium name="The Broad Institute Genomics Platform"/>
            <consortium name="The Broad Institute Genome Sequencing Center for Infectious Disease"/>
            <person name="Wu L."/>
            <person name="Ma J."/>
        </authorList>
    </citation>
    <scope>NUCLEOTIDE SEQUENCE [LARGE SCALE GENOMIC DNA]</scope>
    <source>
        <strain evidence="4">CCUG 60214</strain>
    </source>
</reference>
<keyword evidence="1" id="KW-0479">Metal-binding</keyword>
<evidence type="ECO:0000313" key="4">
    <source>
        <dbReference type="Proteomes" id="UP001597168"/>
    </source>
</evidence>
<protein>
    <submittedName>
        <fullName evidence="3">VOC family protein</fullName>
    </submittedName>
</protein>